<dbReference type="PRINTS" id="PR00332">
    <property type="entry name" value="HISTRIAD"/>
</dbReference>
<dbReference type="PROSITE" id="PS51084">
    <property type="entry name" value="HIT_2"/>
    <property type="match status" value="1"/>
</dbReference>
<proteinExistence type="inferred from homology"/>
<accession>A0A8D2JK68</accession>
<dbReference type="Proteomes" id="UP000694545">
    <property type="component" value="Unplaced"/>
</dbReference>
<dbReference type="InterPro" id="IPR001310">
    <property type="entry name" value="Histidine_triad_HIT"/>
</dbReference>
<feature type="active site" description="Tele-AMP-histidine intermediate" evidence="3">
    <location>
        <position position="160"/>
    </location>
</feature>
<dbReference type="OMA" id="YRVVMNC"/>
<evidence type="ECO:0000256" key="5">
    <source>
        <dbReference type="PROSITE-ProRule" id="PRU00464"/>
    </source>
</evidence>
<dbReference type="Pfam" id="PF01230">
    <property type="entry name" value="HIT"/>
    <property type="match status" value="1"/>
</dbReference>
<organism evidence="7 8">
    <name type="scientific">Varanus komodoensis</name>
    <name type="common">Komodo dragon</name>
    <dbReference type="NCBI Taxonomy" id="61221"/>
    <lineage>
        <taxon>Eukaryota</taxon>
        <taxon>Metazoa</taxon>
        <taxon>Chordata</taxon>
        <taxon>Craniata</taxon>
        <taxon>Vertebrata</taxon>
        <taxon>Euteleostomi</taxon>
        <taxon>Lepidosauria</taxon>
        <taxon>Squamata</taxon>
        <taxon>Bifurcata</taxon>
        <taxon>Unidentata</taxon>
        <taxon>Episquamata</taxon>
        <taxon>Toxicofera</taxon>
        <taxon>Anguimorpha</taxon>
        <taxon>Paleoanguimorpha</taxon>
        <taxon>Varanoidea</taxon>
        <taxon>Varanidae</taxon>
        <taxon>Varanus</taxon>
    </lineage>
</organism>
<evidence type="ECO:0000256" key="2">
    <source>
        <dbReference type="ARBA" id="ARBA00025764"/>
    </source>
</evidence>
<feature type="domain" description="HIT" evidence="6">
    <location>
        <begin position="66"/>
        <end position="174"/>
    </location>
</feature>
<sequence>LTRSAPGGPAAAALERAAAGALAGCALAAPAWLTCSAQRALVAPRGPEEEVEKAQRAAREAGAPTVFSRILDGSLPADILYQDDKCVAFRDVAPQAPVHFLVIPRRPIPRISCVTESDSQLLGHLLLVASQTAKLEGLSDGYRVVINDGRQGAQSVYHLHLHVLGGRQMRWPPG</sequence>
<evidence type="ECO:0000256" key="1">
    <source>
        <dbReference type="ARBA" id="ARBA00024472"/>
    </source>
</evidence>
<dbReference type="SUPFAM" id="SSF54197">
    <property type="entry name" value="HIT-like"/>
    <property type="match status" value="1"/>
</dbReference>
<reference evidence="7" key="2">
    <citation type="submission" date="2025-09" db="UniProtKB">
        <authorList>
            <consortium name="Ensembl"/>
        </authorList>
    </citation>
    <scope>IDENTIFICATION</scope>
</reference>
<dbReference type="Gene3D" id="3.30.428.10">
    <property type="entry name" value="HIT-like"/>
    <property type="match status" value="1"/>
</dbReference>
<name>A0A8D2JK68_VARKO</name>
<feature type="short sequence motif" description="Histidine triad motif" evidence="4 5">
    <location>
        <begin position="158"/>
        <end position="162"/>
    </location>
</feature>
<evidence type="ECO:0000313" key="7">
    <source>
        <dbReference type="Ensembl" id="ENSVKKP00000011055.1"/>
    </source>
</evidence>
<evidence type="ECO:0000256" key="3">
    <source>
        <dbReference type="PIRSR" id="PIRSR601310-1"/>
    </source>
</evidence>
<dbReference type="GO" id="GO:0003824">
    <property type="term" value="F:catalytic activity"/>
    <property type="evidence" value="ECO:0007669"/>
    <property type="project" value="InterPro"/>
</dbReference>
<dbReference type="InterPro" id="IPR019808">
    <property type="entry name" value="Histidine_triad_CS"/>
</dbReference>
<keyword evidence="8" id="KW-1185">Reference proteome</keyword>
<dbReference type="FunFam" id="3.30.428.10:FF:000005">
    <property type="entry name" value="Histidine triad nucleotide-binding protein 1"/>
    <property type="match status" value="1"/>
</dbReference>
<dbReference type="AlphaFoldDB" id="A0A8D2JK68"/>
<dbReference type="InterPro" id="IPR036265">
    <property type="entry name" value="HIT-like_sf"/>
</dbReference>
<protein>
    <submittedName>
        <fullName evidence="7">Histidine triad nucleotide binding protein 2</fullName>
    </submittedName>
</protein>
<evidence type="ECO:0000313" key="8">
    <source>
        <dbReference type="Proteomes" id="UP000694545"/>
    </source>
</evidence>
<comment type="catalytic activity">
    <reaction evidence="1">
        <text>adenosine 5'-phosphoramidate + H2O = NH4(+) + AMP</text>
        <dbReference type="Rhea" id="RHEA:67916"/>
        <dbReference type="ChEBI" id="CHEBI:15377"/>
        <dbReference type="ChEBI" id="CHEBI:28938"/>
        <dbReference type="ChEBI" id="CHEBI:57890"/>
        <dbReference type="ChEBI" id="CHEBI:456215"/>
    </reaction>
</comment>
<evidence type="ECO:0000256" key="4">
    <source>
        <dbReference type="PIRSR" id="PIRSR601310-3"/>
    </source>
</evidence>
<evidence type="ECO:0000259" key="6">
    <source>
        <dbReference type="PROSITE" id="PS51084"/>
    </source>
</evidence>
<dbReference type="CDD" id="cd01276">
    <property type="entry name" value="PKCI_related"/>
    <property type="match status" value="1"/>
</dbReference>
<dbReference type="PROSITE" id="PS00892">
    <property type="entry name" value="HIT_1"/>
    <property type="match status" value="1"/>
</dbReference>
<dbReference type="PANTHER" id="PTHR23089">
    <property type="entry name" value="HISTIDINE TRIAD HIT PROTEIN"/>
    <property type="match status" value="1"/>
</dbReference>
<comment type="similarity">
    <text evidence="2">Belongs to the HINT family.</text>
</comment>
<reference evidence="7" key="1">
    <citation type="submission" date="2025-08" db="UniProtKB">
        <authorList>
            <consortium name="Ensembl"/>
        </authorList>
    </citation>
    <scope>IDENTIFICATION</scope>
</reference>
<dbReference type="InterPro" id="IPR011146">
    <property type="entry name" value="HIT-like"/>
</dbReference>
<dbReference type="Ensembl" id="ENSVKKT00000011319.1">
    <property type="protein sequence ID" value="ENSVKKP00000011055.1"/>
    <property type="gene ID" value="ENSVKKG00000007752.1"/>
</dbReference>